<dbReference type="Gene3D" id="2.60.120.920">
    <property type="match status" value="1"/>
</dbReference>
<comment type="caution">
    <text evidence="2">The sequence shown here is derived from an EMBL/GenBank/DDBJ whole genome shotgun (WGS) entry which is preliminary data.</text>
</comment>
<evidence type="ECO:0000313" key="3">
    <source>
        <dbReference type="Proteomes" id="UP001141327"/>
    </source>
</evidence>
<dbReference type="InterPro" id="IPR003877">
    <property type="entry name" value="SPRY_dom"/>
</dbReference>
<reference evidence="2" key="1">
    <citation type="journal article" date="2022" name="bioRxiv">
        <title>Genomics of Preaxostyla Flagellates Illuminates Evolutionary Transitions and the Path Towards Mitochondrial Loss.</title>
        <authorList>
            <person name="Novak L.V.F."/>
            <person name="Treitli S.C."/>
            <person name="Pyrih J."/>
            <person name="Halakuc P."/>
            <person name="Pipaliya S.V."/>
            <person name="Vacek V."/>
            <person name="Brzon O."/>
            <person name="Soukal P."/>
            <person name="Eme L."/>
            <person name="Dacks J.B."/>
            <person name="Karnkowska A."/>
            <person name="Elias M."/>
            <person name="Hampl V."/>
        </authorList>
    </citation>
    <scope>NUCLEOTIDE SEQUENCE</scope>
    <source>
        <strain evidence="2">RCP-MX</strain>
    </source>
</reference>
<protein>
    <recommendedName>
        <fullName evidence="1">F-box domain-containing protein</fullName>
    </recommendedName>
</protein>
<dbReference type="CDD" id="cd11709">
    <property type="entry name" value="SPRY"/>
    <property type="match status" value="1"/>
</dbReference>
<accession>A0ABQ8UNN2</accession>
<organism evidence="2 3">
    <name type="scientific">Paratrimastix pyriformis</name>
    <dbReference type="NCBI Taxonomy" id="342808"/>
    <lineage>
        <taxon>Eukaryota</taxon>
        <taxon>Metamonada</taxon>
        <taxon>Preaxostyla</taxon>
        <taxon>Paratrimastigidae</taxon>
        <taxon>Paratrimastix</taxon>
    </lineage>
</organism>
<dbReference type="SUPFAM" id="SSF81383">
    <property type="entry name" value="F-box domain"/>
    <property type="match status" value="1"/>
</dbReference>
<feature type="domain" description="F-box" evidence="1">
    <location>
        <begin position="1"/>
        <end position="46"/>
    </location>
</feature>
<evidence type="ECO:0000259" key="1">
    <source>
        <dbReference type="PROSITE" id="PS50181"/>
    </source>
</evidence>
<dbReference type="EMBL" id="JAPMOS010000016">
    <property type="protein sequence ID" value="KAJ4459903.1"/>
    <property type="molecule type" value="Genomic_DNA"/>
</dbReference>
<dbReference type="Pfam" id="PF00622">
    <property type="entry name" value="SPRY"/>
    <property type="match status" value="1"/>
</dbReference>
<keyword evidence="3" id="KW-1185">Reference proteome</keyword>
<dbReference type="Pfam" id="PF00646">
    <property type="entry name" value="F-box"/>
    <property type="match status" value="1"/>
</dbReference>
<dbReference type="Proteomes" id="UP001141327">
    <property type="component" value="Unassembled WGS sequence"/>
</dbReference>
<dbReference type="InterPro" id="IPR013320">
    <property type="entry name" value="ConA-like_dom_sf"/>
</dbReference>
<dbReference type="SUPFAM" id="SSF49899">
    <property type="entry name" value="Concanavalin A-like lectins/glucanases"/>
    <property type="match status" value="1"/>
</dbReference>
<dbReference type="Gene3D" id="1.20.1280.50">
    <property type="match status" value="1"/>
</dbReference>
<evidence type="ECO:0000313" key="2">
    <source>
        <dbReference type="EMBL" id="KAJ4459903.1"/>
    </source>
</evidence>
<dbReference type="PROSITE" id="PS50181">
    <property type="entry name" value="FBOX"/>
    <property type="match status" value="1"/>
</dbReference>
<dbReference type="InterPro" id="IPR036047">
    <property type="entry name" value="F-box-like_dom_sf"/>
</dbReference>
<gene>
    <name evidence="2" type="ORF">PAPYR_3961</name>
</gene>
<dbReference type="InterPro" id="IPR001810">
    <property type="entry name" value="F-box_dom"/>
</dbReference>
<proteinExistence type="predicted"/>
<sequence length="266" mass="29587">MSLLDLPGEILQDILLRISGADLIPIFLTCAKLRSIADSQHSWSQRCVVEFGDDLSRNEIFDWKTYYQSNLFRFTRATVGRNIKFLDMLTVEGLPFPTCSYSEAGWDAMTTPVITRGIHVFQTTLLKSQYLVCIGVCKADRDVNQASLGMPCPHSWTFHSDQEFRSGRTGTKTFGDTAYGPGHTVGVVVDMDARTLVFTVNMKRMPPLSVPEMVGPMRFFVRLAPGTAWSLVRHYALPAGRVAEQPQAAPSPAGFRARLNSLFASD</sequence>
<dbReference type="InterPro" id="IPR043136">
    <property type="entry name" value="B30.2/SPRY_sf"/>
</dbReference>
<name>A0ABQ8UNN2_9EUKA</name>